<dbReference type="AlphaFoldDB" id="A0AAV5RUB6"/>
<evidence type="ECO:0000313" key="9">
    <source>
        <dbReference type="Proteomes" id="UP001377567"/>
    </source>
</evidence>
<dbReference type="InterPro" id="IPR016491">
    <property type="entry name" value="Septin"/>
</dbReference>
<comment type="subcellular location">
    <subcellularLocation>
        <location evidence="1">Bud neck</location>
    </subcellularLocation>
</comment>
<dbReference type="GO" id="GO:0031105">
    <property type="term" value="C:septin complex"/>
    <property type="evidence" value="ECO:0007669"/>
    <property type="project" value="UniProtKB-ARBA"/>
</dbReference>
<feature type="region of interest" description="Disordered" evidence="6">
    <location>
        <begin position="111"/>
        <end position="132"/>
    </location>
</feature>
<dbReference type="PIRSF" id="PIRSF006698">
    <property type="entry name" value="Septin"/>
    <property type="match status" value="1"/>
</dbReference>
<keyword evidence="2 4" id="KW-0547">Nucleotide-binding</keyword>
<gene>
    <name evidence="8" type="ORF">DAKH74_017950</name>
</gene>
<evidence type="ECO:0000313" key="8">
    <source>
        <dbReference type="EMBL" id="GMM55179.1"/>
    </source>
</evidence>
<comment type="caution">
    <text evidence="8">The sequence shown here is derived from an EMBL/GenBank/DDBJ whole genome shotgun (WGS) entry which is preliminary data.</text>
</comment>
<dbReference type="PROSITE" id="PS51719">
    <property type="entry name" value="G_SEPTIN"/>
    <property type="match status" value="1"/>
</dbReference>
<dbReference type="GO" id="GO:0005935">
    <property type="term" value="C:cellular bud neck"/>
    <property type="evidence" value="ECO:0007669"/>
    <property type="project" value="UniProtKB-SubCell"/>
</dbReference>
<feature type="domain" description="Septin-type G" evidence="7">
    <location>
        <begin position="18"/>
        <end position="352"/>
    </location>
</feature>
<keyword evidence="9" id="KW-1185">Reference proteome</keyword>
<dbReference type="GO" id="GO:0005525">
    <property type="term" value="F:GTP binding"/>
    <property type="evidence" value="ECO:0007669"/>
    <property type="project" value="UniProtKB-KW"/>
</dbReference>
<proteinExistence type="inferred from homology"/>
<name>A0AAV5RUB6_MAUHU</name>
<comment type="similarity">
    <text evidence="4">Belongs to the TRAFAC class TrmE-Era-EngA-EngB-Septin-like GTPase superfamily. Septin GTPase family.</text>
</comment>
<accession>A0AAV5RUB6</accession>
<feature type="region of interest" description="Disordered" evidence="6">
    <location>
        <begin position="532"/>
        <end position="574"/>
    </location>
</feature>
<evidence type="ECO:0000256" key="6">
    <source>
        <dbReference type="SAM" id="MobiDB-lite"/>
    </source>
</evidence>
<protein>
    <submittedName>
        <fullName evidence="8">Septin</fullName>
    </submittedName>
</protein>
<sequence length="574" mass="64024">MDSPVPSSLFRRKKDNRRGITYSVMLIGASGSGKTSFANNLVESSIFPHEYNQSRQDYAISPRVRVLKPTKVVSFNSKNGIPSYMTEFDPDRAHLESGITITSTTLEISAGDAQSAEGAAPSSPVKGHRRSNSIMDEEEDTIFLNLLNTHGIGENLDDSLCFDEITSYLEQQFDIVLSEETRIRRNPRFEDTRVHIALYFIEPTGHGLRELDVEIMKRVARYTNVLPVIAKADAFARDELKQFKQSILNDIERYNVPVYTFEGDDDDDDMEAIEENQVLAGLQPFSIITSDERNDEGKYVRAYPWGTLRIDDEKLSDLGVLKNVLFGSHLQEFKDTTQNLLYENYRTDKLSSVTKNTSVPVANGAKNGGMATIGNRDSAAPSLSNFASLINTGHFKSSQSIALNAGGDGASASAAAGMQPPSTPHVNEQDDSKAGESPIKQMSDEIRNGNEEIIKSIKKEAQSNDTIERNQLRNISETVPYVLRHERIIARQQKLEELEAQSAKELQKRIQELEQKAHDLKLRERLLKQQAAEGSKASLQSDNKSFVSTRSISQSQMKKNDTYTDLASIVSTKE</sequence>
<dbReference type="Proteomes" id="UP001377567">
    <property type="component" value="Unassembled WGS sequence"/>
</dbReference>
<organism evidence="8 9">
    <name type="scientific">Maudiozyma humilis</name>
    <name type="common">Sour dough yeast</name>
    <name type="synonym">Kazachstania humilis</name>
    <dbReference type="NCBI Taxonomy" id="51915"/>
    <lineage>
        <taxon>Eukaryota</taxon>
        <taxon>Fungi</taxon>
        <taxon>Dikarya</taxon>
        <taxon>Ascomycota</taxon>
        <taxon>Saccharomycotina</taxon>
        <taxon>Saccharomycetes</taxon>
        <taxon>Saccharomycetales</taxon>
        <taxon>Saccharomycetaceae</taxon>
        <taxon>Maudiozyma</taxon>
    </lineage>
</organism>
<reference evidence="8 9" key="1">
    <citation type="journal article" date="2023" name="Elife">
        <title>Identification of key yeast species and microbe-microbe interactions impacting larval growth of Drosophila in the wild.</title>
        <authorList>
            <person name="Mure A."/>
            <person name="Sugiura Y."/>
            <person name="Maeda R."/>
            <person name="Honda K."/>
            <person name="Sakurai N."/>
            <person name="Takahashi Y."/>
            <person name="Watada M."/>
            <person name="Katoh T."/>
            <person name="Gotoh A."/>
            <person name="Gotoh Y."/>
            <person name="Taniguchi I."/>
            <person name="Nakamura K."/>
            <person name="Hayashi T."/>
            <person name="Katayama T."/>
            <person name="Uemura T."/>
            <person name="Hattori Y."/>
        </authorList>
    </citation>
    <scope>NUCLEOTIDE SEQUENCE [LARGE SCALE GENOMIC DNA]</scope>
    <source>
        <strain evidence="8 9">KH-74</strain>
    </source>
</reference>
<dbReference type="EMBL" id="BTGD01000005">
    <property type="protein sequence ID" value="GMM55179.1"/>
    <property type="molecule type" value="Genomic_DNA"/>
</dbReference>
<feature type="coiled-coil region" evidence="5">
    <location>
        <begin position="495"/>
        <end position="530"/>
    </location>
</feature>
<keyword evidence="5" id="KW-0175">Coiled coil</keyword>
<feature type="region of interest" description="Disordered" evidence="6">
    <location>
        <begin position="408"/>
        <end position="438"/>
    </location>
</feature>
<dbReference type="InterPro" id="IPR030379">
    <property type="entry name" value="G_SEPTIN_dom"/>
</dbReference>
<dbReference type="SUPFAM" id="SSF52540">
    <property type="entry name" value="P-loop containing nucleoside triphosphate hydrolases"/>
    <property type="match status" value="1"/>
</dbReference>
<dbReference type="Pfam" id="PF00735">
    <property type="entry name" value="Septin"/>
    <property type="match status" value="1"/>
</dbReference>
<dbReference type="InterPro" id="IPR027417">
    <property type="entry name" value="P-loop_NTPase"/>
</dbReference>
<evidence type="ECO:0000256" key="4">
    <source>
        <dbReference type="RuleBase" id="RU004560"/>
    </source>
</evidence>
<evidence type="ECO:0000256" key="5">
    <source>
        <dbReference type="SAM" id="Coils"/>
    </source>
</evidence>
<evidence type="ECO:0000256" key="1">
    <source>
        <dbReference type="ARBA" id="ARBA00004266"/>
    </source>
</evidence>
<feature type="compositionally biased region" description="Polar residues" evidence="6">
    <location>
        <begin position="537"/>
        <end position="574"/>
    </location>
</feature>
<dbReference type="Gene3D" id="3.40.50.300">
    <property type="entry name" value="P-loop containing nucleotide triphosphate hydrolases"/>
    <property type="match status" value="1"/>
</dbReference>
<evidence type="ECO:0000256" key="2">
    <source>
        <dbReference type="ARBA" id="ARBA00022741"/>
    </source>
</evidence>
<evidence type="ECO:0000256" key="3">
    <source>
        <dbReference type="ARBA" id="ARBA00023134"/>
    </source>
</evidence>
<keyword evidence="3 4" id="KW-0342">GTP-binding</keyword>
<dbReference type="CDD" id="cd01850">
    <property type="entry name" value="CDC_Septin"/>
    <property type="match status" value="1"/>
</dbReference>
<evidence type="ECO:0000259" key="7">
    <source>
        <dbReference type="PROSITE" id="PS51719"/>
    </source>
</evidence>
<dbReference type="PANTHER" id="PTHR18884">
    <property type="entry name" value="SEPTIN"/>
    <property type="match status" value="1"/>
</dbReference>